<evidence type="ECO:0000256" key="1">
    <source>
        <dbReference type="ARBA" id="ARBA00009748"/>
    </source>
</evidence>
<keyword evidence="2" id="KW-1015">Disulfide bond</keyword>
<feature type="signal peptide" evidence="4">
    <location>
        <begin position="1"/>
        <end position="21"/>
    </location>
</feature>
<feature type="domain" description="Bifunctional inhibitor/plant lipid transfer protein/seed storage helical" evidence="5">
    <location>
        <begin position="35"/>
        <end position="122"/>
    </location>
</feature>
<comment type="function">
    <text evidence="3">Plant non-specific lipid-transfer proteins transfer phospholipids as well as galactolipids across membranes. May play a role in wax or cutin deposition in the cell walls of expanding epidermal cells and certain secretory tissues.</text>
</comment>
<reference evidence="6 7" key="1">
    <citation type="journal article" date="2023" name="Plants (Basel)">
        <title>Bridging the Gap: Combining Genomics and Transcriptomics Approaches to Understand Stylosanthes scabra, an Orphan Legume from the Brazilian Caatinga.</title>
        <authorList>
            <person name="Ferreira-Neto J.R.C."/>
            <person name="da Silva M.D."/>
            <person name="Binneck E."/>
            <person name="de Melo N.F."/>
            <person name="da Silva R.H."/>
            <person name="de Melo A.L.T.M."/>
            <person name="Pandolfi V."/>
            <person name="Bustamante F.O."/>
            <person name="Brasileiro-Vidal A.C."/>
            <person name="Benko-Iseppon A.M."/>
        </authorList>
    </citation>
    <scope>NUCLEOTIDE SEQUENCE [LARGE SCALE GENOMIC DNA]</scope>
    <source>
        <tissue evidence="6">Leaves</tissue>
    </source>
</reference>
<accession>A0ABU6RF06</accession>
<sequence>MAHSNVMVKMVFYAVIYAALSATTTVPKVAALMSCDEVKNDLMPCLSFVLFGGFMVPQECCNGARTVYGAAQTTPDRQAVCNCILNAIRGAPTTPFEVANAASIPPKCGLNVPYPITPSIDCSSIK</sequence>
<dbReference type="PANTHER" id="PTHR33076">
    <property type="entry name" value="NON-SPECIFIC LIPID-TRANSFER PROTEIN 2-RELATED"/>
    <property type="match status" value="1"/>
</dbReference>
<proteinExistence type="inferred from homology"/>
<evidence type="ECO:0000313" key="6">
    <source>
        <dbReference type="EMBL" id="MED6122608.1"/>
    </source>
</evidence>
<dbReference type="Gene3D" id="1.10.110.10">
    <property type="entry name" value="Plant lipid-transfer and hydrophobic proteins"/>
    <property type="match status" value="1"/>
</dbReference>
<evidence type="ECO:0000256" key="2">
    <source>
        <dbReference type="ARBA" id="ARBA00023157"/>
    </source>
</evidence>
<comment type="similarity">
    <text evidence="1 3">Belongs to the plant LTP family.</text>
</comment>
<feature type="chain" id="PRO_5045962266" description="Non-specific lipid-transfer protein" evidence="4">
    <location>
        <begin position="22"/>
        <end position="126"/>
    </location>
</feature>
<name>A0ABU6RF06_9FABA</name>
<dbReference type="InterPro" id="IPR000528">
    <property type="entry name" value="Plant_nsLTP"/>
</dbReference>
<dbReference type="CDD" id="cd01960">
    <property type="entry name" value="nsLTP1"/>
    <property type="match status" value="1"/>
</dbReference>
<organism evidence="6 7">
    <name type="scientific">Stylosanthes scabra</name>
    <dbReference type="NCBI Taxonomy" id="79078"/>
    <lineage>
        <taxon>Eukaryota</taxon>
        <taxon>Viridiplantae</taxon>
        <taxon>Streptophyta</taxon>
        <taxon>Embryophyta</taxon>
        <taxon>Tracheophyta</taxon>
        <taxon>Spermatophyta</taxon>
        <taxon>Magnoliopsida</taxon>
        <taxon>eudicotyledons</taxon>
        <taxon>Gunneridae</taxon>
        <taxon>Pentapetalae</taxon>
        <taxon>rosids</taxon>
        <taxon>fabids</taxon>
        <taxon>Fabales</taxon>
        <taxon>Fabaceae</taxon>
        <taxon>Papilionoideae</taxon>
        <taxon>50 kb inversion clade</taxon>
        <taxon>dalbergioids sensu lato</taxon>
        <taxon>Dalbergieae</taxon>
        <taxon>Pterocarpus clade</taxon>
        <taxon>Stylosanthes</taxon>
    </lineage>
</organism>
<gene>
    <name evidence="6" type="ORF">PIB30_037098</name>
</gene>
<comment type="caution">
    <text evidence="6">The sequence shown here is derived from an EMBL/GenBank/DDBJ whole genome shotgun (WGS) entry which is preliminary data.</text>
</comment>
<dbReference type="InterPro" id="IPR016140">
    <property type="entry name" value="Bifunc_inhib/LTP/seed_store"/>
</dbReference>
<dbReference type="PROSITE" id="PS00597">
    <property type="entry name" value="PLANT_LTP"/>
    <property type="match status" value="1"/>
</dbReference>
<dbReference type="SMART" id="SM00499">
    <property type="entry name" value="AAI"/>
    <property type="match status" value="1"/>
</dbReference>
<evidence type="ECO:0000259" key="5">
    <source>
        <dbReference type="SMART" id="SM00499"/>
    </source>
</evidence>
<protein>
    <recommendedName>
        <fullName evidence="3">Non-specific lipid-transfer protein</fullName>
    </recommendedName>
</protein>
<dbReference type="Proteomes" id="UP001341840">
    <property type="component" value="Unassembled WGS sequence"/>
</dbReference>
<keyword evidence="3" id="KW-0813">Transport</keyword>
<evidence type="ECO:0000313" key="7">
    <source>
        <dbReference type="Proteomes" id="UP001341840"/>
    </source>
</evidence>
<dbReference type="InterPro" id="IPR036312">
    <property type="entry name" value="Bifun_inhib/LTP/seed_sf"/>
</dbReference>
<keyword evidence="4" id="KW-0732">Signal</keyword>
<dbReference type="PRINTS" id="PR00382">
    <property type="entry name" value="LIPIDTRNSFER"/>
</dbReference>
<dbReference type="EMBL" id="JASCZI010030436">
    <property type="protein sequence ID" value="MED6122608.1"/>
    <property type="molecule type" value="Genomic_DNA"/>
</dbReference>
<keyword evidence="3" id="KW-0446">Lipid-binding</keyword>
<dbReference type="SUPFAM" id="SSF47699">
    <property type="entry name" value="Bifunctional inhibitor/lipid-transfer protein/seed storage 2S albumin"/>
    <property type="match status" value="1"/>
</dbReference>
<evidence type="ECO:0000256" key="3">
    <source>
        <dbReference type="RuleBase" id="RU000628"/>
    </source>
</evidence>
<evidence type="ECO:0000256" key="4">
    <source>
        <dbReference type="SAM" id="SignalP"/>
    </source>
</evidence>
<keyword evidence="7" id="KW-1185">Reference proteome</keyword>
<dbReference type="Pfam" id="PF00234">
    <property type="entry name" value="Tryp_alpha_amyl"/>
    <property type="match status" value="1"/>
</dbReference>